<dbReference type="AlphaFoldDB" id="A0A0K6IXH1"/>
<gene>
    <name evidence="1" type="ORF">Ga0061068_1184</name>
</gene>
<evidence type="ECO:0000313" key="1">
    <source>
        <dbReference type="EMBL" id="CUB08027.1"/>
    </source>
</evidence>
<sequence>MFFEKKVDLRSKRAMVDFLCGHYRYYTMNSWNRTTSYANRIKIPYLGLTREQANRAYDILDTDYWDELQFVIDDFTSEMDGNYTIGVNGRSGGYLVLYRGEYYDPGYKSQCRACGQLNYQAVSGEVGQCGRCRKTERVNLARPLRWHRATGRGIDDDLDADDLMDLSVSALRDKVELVCRFDRACDEIRSAFIDLIDNCKVVEETVMVPKTVRRIVCAAA</sequence>
<dbReference type="EMBL" id="CYHH01000018">
    <property type="protein sequence ID" value="CUB08027.1"/>
    <property type="molecule type" value="Genomic_DNA"/>
</dbReference>
<name>A0A0K6IXH1_9PROT</name>
<protein>
    <submittedName>
        <fullName evidence="1">Uncharacterized protein</fullName>
    </submittedName>
</protein>
<evidence type="ECO:0000313" key="2">
    <source>
        <dbReference type="Proteomes" id="UP000182108"/>
    </source>
</evidence>
<reference evidence="2" key="1">
    <citation type="submission" date="2015-08" db="EMBL/GenBank/DDBJ databases">
        <authorList>
            <person name="Babu N.S."/>
            <person name="Beckwith C.J."/>
            <person name="Beseler K.G."/>
            <person name="Brison A."/>
            <person name="Carone J.V."/>
            <person name="Caskin T.P."/>
            <person name="Diamond M."/>
            <person name="Durham M.E."/>
            <person name="Foxe J.M."/>
            <person name="Go M."/>
            <person name="Henderson B.A."/>
            <person name="Jones I.B."/>
            <person name="McGettigan J.A."/>
            <person name="Micheletti S.J."/>
            <person name="Nasrallah M.E."/>
            <person name="Ortiz D."/>
            <person name="Piller C.R."/>
            <person name="Privatt S.R."/>
            <person name="Schneider S.L."/>
            <person name="Sharp S."/>
            <person name="Smith T.C."/>
            <person name="Stanton J.D."/>
            <person name="Ullery H.E."/>
            <person name="Wilson R.J."/>
            <person name="Serrano M.G."/>
            <person name="Buck G."/>
            <person name="Lee V."/>
            <person name="Wang Y."/>
            <person name="Carvalho R."/>
            <person name="Voegtly L."/>
            <person name="Shi R."/>
            <person name="Duckworth R."/>
            <person name="Johnson A."/>
            <person name="Loviza R."/>
            <person name="Walstead R."/>
            <person name="Shah Z."/>
            <person name="Kiflezghi M."/>
            <person name="Wade K."/>
            <person name="Ball S.L."/>
            <person name="Bradley K.W."/>
            <person name="Asai D.J."/>
            <person name="Bowman C.A."/>
            <person name="Russell D.A."/>
            <person name="Pope W.H."/>
            <person name="Jacobs-Sera D."/>
            <person name="Hendrix R.W."/>
            <person name="Hatfull G.F."/>
        </authorList>
    </citation>
    <scope>NUCLEOTIDE SEQUENCE [LARGE SCALE GENOMIC DNA]</scope>
    <source>
        <strain evidence="2">JCM 19170</strain>
    </source>
</reference>
<dbReference type="RefSeq" id="WP_055424269.1">
    <property type="nucleotide sequence ID" value="NZ_CYHH01000018.1"/>
</dbReference>
<proteinExistence type="predicted"/>
<accession>A0A0K6IXH1</accession>
<organism evidence="1 2">
    <name type="scientific">Tepidiphilus thermophilus</name>
    <dbReference type="NCBI Taxonomy" id="876478"/>
    <lineage>
        <taxon>Bacteria</taxon>
        <taxon>Pseudomonadati</taxon>
        <taxon>Pseudomonadota</taxon>
        <taxon>Hydrogenophilia</taxon>
        <taxon>Hydrogenophilales</taxon>
        <taxon>Hydrogenophilaceae</taxon>
        <taxon>Tepidiphilus</taxon>
    </lineage>
</organism>
<dbReference type="Proteomes" id="UP000182108">
    <property type="component" value="Unassembled WGS sequence"/>
</dbReference>
<dbReference type="OrthoDB" id="6885851at2"/>
<keyword evidence="2" id="KW-1185">Reference proteome</keyword>